<dbReference type="SUPFAM" id="SSF48317">
    <property type="entry name" value="Acid phosphatase/Vanadium-dependent haloperoxidase"/>
    <property type="match status" value="1"/>
</dbReference>
<feature type="domain" description="Phosphatidic acid phosphatase type 2/haloperoxidase" evidence="3">
    <location>
        <begin position="108"/>
        <end position="215"/>
    </location>
</feature>
<dbReference type="InterPro" id="IPR036938">
    <property type="entry name" value="PAP2/HPO_sf"/>
</dbReference>
<evidence type="ECO:0000313" key="5">
    <source>
        <dbReference type="Proteomes" id="UP000649259"/>
    </source>
</evidence>
<sequence length="304" mass="31382">MSRDTRQGVERGMKRGEIAELAGSCGLGAWTGLSVLTMVVVGHEGIPLFADADLLSWSVGHRPGTVVAVARWVTATGTGVVPYALVVLAALMAGRTSRQRALAAALCLGCVGAGQALRYTVMALVGRPRPPLPDWATHASGWAFPSGHTTTAALTAGLLIIAVRVRGPRAGTPLTVVIGCWGALVGLTRVYLGVHWFTDVVGGWLFAAGWLGLCLWAVARWLPERMTPGATDSETAPAAGTDMAAGAGTDTTSARRTAEPPGGTGGGIAGGRSATVPKQTDAARQRREDHAPDDPGRRGRSRPA</sequence>
<keyword evidence="2" id="KW-1133">Transmembrane helix</keyword>
<feature type="transmembrane region" description="Helical" evidence="2">
    <location>
        <begin position="101"/>
        <end position="121"/>
    </location>
</feature>
<dbReference type="EMBL" id="BNEB01000002">
    <property type="protein sequence ID" value="GHI60828.1"/>
    <property type="molecule type" value="Genomic_DNA"/>
</dbReference>
<protein>
    <submittedName>
        <fullName evidence="4">Phosphatase PAP2 family protein</fullName>
    </submittedName>
</protein>
<dbReference type="CDD" id="cd03392">
    <property type="entry name" value="PAP2_like_2"/>
    <property type="match status" value="1"/>
</dbReference>
<feature type="transmembrane region" description="Helical" evidence="2">
    <location>
        <begin position="174"/>
        <end position="194"/>
    </location>
</feature>
<keyword evidence="5" id="KW-1185">Reference proteome</keyword>
<accession>A0ABQ3RYA6</accession>
<feature type="region of interest" description="Disordered" evidence="1">
    <location>
        <begin position="229"/>
        <end position="304"/>
    </location>
</feature>
<proteinExistence type="predicted"/>
<feature type="transmembrane region" description="Helical" evidence="2">
    <location>
        <begin position="141"/>
        <end position="162"/>
    </location>
</feature>
<comment type="caution">
    <text evidence="4">The sequence shown here is derived from an EMBL/GenBank/DDBJ whole genome shotgun (WGS) entry which is preliminary data.</text>
</comment>
<dbReference type="Pfam" id="PF01569">
    <property type="entry name" value="PAP2"/>
    <property type="match status" value="1"/>
</dbReference>
<dbReference type="Gene3D" id="1.20.144.10">
    <property type="entry name" value="Phosphatidic acid phosphatase type 2/haloperoxidase"/>
    <property type="match status" value="1"/>
</dbReference>
<dbReference type="PANTHER" id="PTHR14969">
    <property type="entry name" value="SPHINGOSINE-1-PHOSPHATE PHOSPHOHYDROLASE"/>
    <property type="match status" value="1"/>
</dbReference>
<feature type="transmembrane region" description="Helical" evidence="2">
    <location>
        <begin position="21"/>
        <end position="41"/>
    </location>
</feature>
<reference evidence="5" key="1">
    <citation type="submission" date="2023-07" db="EMBL/GenBank/DDBJ databases">
        <title>Whole genome shotgun sequence of Streptomyces cacaoi subsp. asoensis NBRC 13813.</title>
        <authorList>
            <person name="Komaki H."/>
            <person name="Tamura T."/>
        </authorList>
    </citation>
    <scope>NUCLEOTIDE SEQUENCE [LARGE SCALE GENOMIC DNA]</scope>
    <source>
        <strain evidence="5">NBRC 13813</strain>
    </source>
</reference>
<evidence type="ECO:0000256" key="2">
    <source>
        <dbReference type="SAM" id="Phobius"/>
    </source>
</evidence>
<dbReference type="PANTHER" id="PTHR14969:SF13">
    <property type="entry name" value="AT30094P"/>
    <property type="match status" value="1"/>
</dbReference>
<evidence type="ECO:0000256" key="1">
    <source>
        <dbReference type="SAM" id="MobiDB-lite"/>
    </source>
</evidence>
<keyword evidence="2" id="KW-0812">Transmembrane</keyword>
<dbReference type="InterPro" id="IPR000326">
    <property type="entry name" value="PAP2/HPO"/>
</dbReference>
<keyword evidence="2" id="KW-0472">Membrane</keyword>
<feature type="compositionally biased region" description="Basic and acidic residues" evidence="1">
    <location>
        <begin position="281"/>
        <end position="297"/>
    </location>
</feature>
<evidence type="ECO:0000259" key="3">
    <source>
        <dbReference type="SMART" id="SM00014"/>
    </source>
</evidence>
<dbReference type="SMART" id="SM00014">
    <property type="entry name" value="acidPPc"/>
    <property type="match status" value="1"/>
</dbReference>
<feature type="transmembrane region" description="Helical" evidence="2">
    <location>
        <begin position="72"/>
        <end position="94"/>
    </location>
</feature>
<feature type="compositionally biased region" description="Low complexity" evidence="1">
    <location>
        <begin position="235"/>
        <end position="255"/>
    </location>
</feature>
<gene>
    <name evidence="4" type="ORF">Saso_24780</name>
</gene>
<dbReference type="Proteomes" id="UP000649259">
    <property type="component" value="Unassembled WGS sequence"/>
</dbReference>
<evidence type="ECO:0000313" key="4">
    <source>
        <dbReference type="EMBL" id="GHI60828.1"/>
    </source>
</evidence>
<name>A0ABQ3RYA6_9ACTN</name>
<organism evidence="4 5">
    <name type="scientific">Streptomyces asoensis</name>
    <dbReference type="NCBI Taxonomy" id="249586"/>
    <lineage>
        <taxon>Bacteria</taxon>
        <taxon>Bacillati</taxon>
        <taxon>Actinomycetota</taxon>
        <taxon>Actinomycetes</taxon>
        <taxon>Kitasatosporales</taxon>
        <taxon>Streptomycetaceae</taxon>
        <taxon>Streptomyces</taxon>
    </lineage>
</organism>
<feature type="transmembrane region" description="Helical" evidence="2">
    <location>
        <begin position="200"/>
        <end position="219"/>
    </location>
</feature>